<dbReference type="Proteomes" id="UP001175000">
    <property type="component" value="Unassembled WGS sequence"/>
</dbReference>
<dbReference type="EMBL" id="JAULSU010000004">
    <property type="protein sequence ID" value="KAK0621046.1"/>
    <property type="molecule type" value="Genomic_DNA"/>
</dbReference>
<reference evidence="2" key="1">
    <citation type="submission" date="2023-06" db="EMBL/GenBank/DDBJ databases">
        <title>Genome-scale phylogeny and comparative genomics of the fungal order Sordariales.</title>
        <authorList>
            <consortium name="Lawrence Berkeley National Laboratory"/>
            <person name="Hensen N."/>
            <person name="Bonometti L."/>
            <person name="Westerberg I."/>
            <person name="Brannstrom I.O."/>
            <person name="Guillou S."/>
            <person name="Cros-Aarteil S."/>
            <person name="Calhoun S."/>
            <person name="Haridas S."/>
            <person name="Kuo A."/>
            <person name="Mondo S."/>
            <person name="Pangilinan J."/>
            <person name="Riley R."/>
            <person name="Labutti K."/>
            <person name="Andreopoulos B."/>
            <person name="Lipzen A."/>
            <person name="Chen C."/>
            <person name="Yanf M."/>
            <person name="Daum C."/>
            <person name="Ng V."/>
            <person name="Clum A."/>
            <person name="Steindorff A."/>
            <person name="Ohm R."/>
            <person name="Martin F."/>
            <person name="Silar P."/>
            <person name="Natvig D."/>
            <person name="Lalanne C."/>
            <person name="Gautier V."/>
            <person name="Ament-Velasquez S.L."/>
            <person name="Kruys A."/>
            <person name="Hutchinson M.I."/>
            <person name="Powell A.J."/>
            <person name="Barry K."/>
            <person name="Miller A.N."/>
            <person name="Grigoriev I.V."/>
            <person name="Debuchy R."/>
            <person name="Gladieux P."/>
            <person name="Thoren M.H."/>
            <person name="Johannesson H."/>
        </authorList>
    </citation>
    <scope>NUCLEOTIDE SEQUENCE</scope>
    <source>
        <strain evidence="2">CBS 606.72</strain>
    </source>
</reference>
<organism evidence="2 3">
    <name type="scientific">Immersiella caudata</name>
    <dbReference type="NCBI Taxonomy" id="314043"/>
    <lineage>
        <taxon>Eukaryota</taxon>
        <taxon>Fungi</taxon>
        <taxon>Dikarya</taxon>
        <taxon>Ascomycota</taxon>
        <taxon>Pezizomycotina</taxon>
        <taxon>Sordariomycetes</taxon>
        <taxon>Sordariomycetidae</taxon>
        <taxon>Sordariales</taxon>
        <taxon>Lasiosphaeriaceae</taxon>
        <taxon>Immersiella</taxon>
    </lineage>
</organism>
<keyword evidence="3" id="KW-1185">Reference proteome</keyword>
<dbReference type="AlphaFoldDB" id="A0AA39WT41"/>
<gene>
    <name evidence="2" type="ORF">B0T14DRAFT_522611</name>
</gene>
<evidence type="ECO:0000256" key="1">
    <source>
        <dbReference type="SAM" id="MobiDB-lite"/>
    </source>
</evidence>
<feature type="compositionally biased region" description="Basic residues" evidence="1">
    <location>
        <begin position="32"/>
        <end position="42"/>
    </location>
</feature>
<comment type="caution">
    <text evidence="2">The sequence shown here is derived from an EMBL/GenBank/DDBJ whole genome shotgun (WGS) entry which is preliminary data.</text>
</comment>
<feature type="region of interest" description="Disordered" evidence="1">
    <location>
        <begin position="1"/>
        <end position="56"/>
    </location>
</feature>
<feature type="compositionally biased region" description="Basic and acidic residues" evidence="1">
    <location>
        <begin position="43"/>
        <end position="56"/>
    </location>
</feature>
<name>A0AA39WT41_9PEZI</name>
<accession>A0AA39WT41</accession>
<evidence type="ECO:0000313" key="3">
    <source>
        <dbReference type="Proteomes" id="UP001175000"/>
    </source>
</evidence>
<proteinExistence type="predicted"/>
<protein>
    <submittedName>
        <fullName evidence="2">Uncharacterized protein</fullName>
    </submittedName>
</protein>
<feature type="compositionally biased region" description="Basic and acidic residues" evidence="1">
    <location>
        <begin position="22"/>
        <end position="31"/>
    </location>
</feature>
<sequence>MGDDSSPGSEPHETRAGNARLAEQRPHPHGREIRHRWPHYGPHRLDAHHHSGDHEG</sequence>
<evidence type="ECO:0000313" key="2">
    <source>
        <dbReference type="EMBL" id="KAK0621046.1"/>
    </source>
</evidence>